<evidence type="ECO:0000313" key="2">
    <source>
        <dbReference type="Proteomes" id="UP000201737"/>
    </source>
</evidence>
<name>Q0IKZ4_NPVLS</name>
<dbReference type="Proteomes" id="UP000201737">
    <property type="component" value="Segment"/>
</dbReference>
<protein>
    <submittedName>
        <fullName evidence="1">ORF125</fullName>
    </submittedName>
</protein>
<accession>Q0IKZ4</accession>
<dbReference type="EMBL" id="AY394490">
    <property type="protein sequence ID" value="AAR28889.1"/>
    <property type="molecule type" value="Genomic_DNA"/>
</dbReference>
<dbReference type="KEGG" id="vg:5176322"/>
<proteinExistence type="predicted"/>
<dbReference type="RefSeq" id="YP_758422.1">
    <property type="nucleotide sequence ID" value="NC_008348.1"/>
</dbReference>
<evidence type="ECO:0000313" key="1">
    <source>
        <dbReference type="EMBL" id="AAR28889.1"/>
    </source>
</evidence>
<sequence length="172" mass="20356">MFIAFLLRTFAKSLNSPTVANGSERFERFESVISSHSKRFDVPLGSASDDETLFELVKLEPVLELYIKSIVWLMVKEIYVVNERVRWMLDRGDRYAHTKLPTAIERFIDSANLRRSRPFAECLKSIFQQNFLHQLKTASKPYLFRTIRSIDEQFDMAVHTYPHSSYWLEERR</sequence>
<reference evidence="1 2" key="1">
    <citation type="journal article" date="2007" name="Virus Genes">
        <title>Genome sequence of Leucania seperata nucleopolyhedrovirus.</title>
        <authorList>
            <person name="Xiao H."/>
            <person name="Qi Y."/>
        </authorList>
    </citation>
    <scope>NUCLEOTIDE SEQUENCE [LARGE SCALE GENOMIC DNA]</scope>
    <source>
        <strain evidence="1 2">AH1</strain>
    </source>
</reference>
<organismHost>
    <name type="scientific">Lepidoptera</name>
    <name type="common">moths &amp; butterflies</name>
    <dbReference type="NCBI Taxonomy" id="7088"/>
</organismHost>
<reference evidence="1 2" key="2">
    <citation type="journal article" date="2007" name="Virus Res.">
        <title>P13 of Leucania separata multiple nuclear polyhedrosis virus affected the polyhedra and budded virions yields of AcMNPV.</title>
        <authorList>
            <person name="Du E.Q."/>
            <person name="Yan F."/>
            <person name="Jin W.X."/>
            <person name="Lu N."/>
            <person name="Xiao H.Z."/>
            <person name="Lu S.Y."/>
            <person name="Qi Y.P."/>
        </authorList>
    </citation>
    <scope>NUCLEOTIDE SEQUENCE [LARGE SCALE GENOMIC DNA]</scope>
    <source>
        <strain evidence="1 2">AH1</strain>
    </source>
</reference>
<organism evidence="1 2">
    <name type="scientific">Leucania separata nucleopolyhedrovirus</name>
    <name type="common">LsNPV</name>
    <dbReference type="NCBI Taxonomy" id="1307956"/>
    <lineage>
        <taxon>Viruses</taxon>
        <taxon>Viruses incertae sedis</taxon>
        <taxon>Naldaviricetes</taxon>
        <taxon>Lefavirales</taxon>
        <taxon>Baculoviridae</taxon>
        <taxon>Alphabaculovirus</taxon>
        <taxon>Alphabaculovirus leseparatae</taxon>
    </lineage>
</organism>
<dbReference type="GeneID" id="5176322"/>
<keyword evidence="2" id="KW-1185">Reference proteome</keyword>